<feature type="signal peptide" evidence="7">
    <location>
        <begin position="1"/>
        <end position="18"/>
    </location>
</feature>
<dbReference type="EMBL" id="APLQ01000007">
    <property type="protein sequence ID" value="ENO17069.1"/>
    <property type="molecule type" value="Genomic_DNA"/>
</dbReference>
<dbReference type="InterPro" id="IPR038297">
    <property type="entry name" value="CcmH/CycL/NrfF/Ccl2_sf"/>
</dbReference>
<evidence type="ECO:0000256" key="8">
    <source>
        <dbReference type="SAM" id="MobiDB-lite"/>
    </source>
</evidence>
<sequence length="165" mass="18411">MREFLLISLLLLGGLAHAASESYPLDSEAERERFNTLTSELRCPKCQNQSIADSNAPIASDMRAEVHRLVQQGESNEAIMEAMTSRFGEFVRYKPELDQRTFLLWFTPLIVVVIGVAAVALVVVRSRRASSENEPVLSETDRRKVDGWLSENASPSDNDEAQGRS</sequence>
<dbReference type="FunFam" id="1.10.8.640:FF:000001">
    <property type="entry name" value="Cytochrome c-type biogenesis protein"/>
    <property type="match status" value="1"/>
</dbReference>
<comment type="similarity">
    <text evidence="1 7">Belongs to the CcmH/CycL/Ccl2/NrfF family.</text>
</comment>
<protein>
    <recommendedName>
        <fullName evidence="7">Cytochrome c-type biogenesis protein</fullName>
    </recommendedName>
</protein>
<keyword evidence="7" id="KW-0472">Membrane</keyword>
<dbReference type="STRING" id="626887.J057_01479"/>
<evidence type="ECO:0000259" key="9">
    <source>
        <dbReference type="Pfam" id="PF03918"/>
    </source>
</evidence>
<feature type="domain" description="CcmH/CycL/Ccl2/NrfF N-terminal" evidence="9">
    <location>
        <begin position="8"/>
        <end position="146"/>
    </location>
</feature>
<dbReference type="Proteomes" id="UP000013165">
    <property type="component" value="Unassembled WGS sequence"/>
</dbReference>
<keyword evidence="6 7" id="KW-0408">Iron</keyword>
<comment type="function">
    <text evidence="7">Possible subunit of a heme lyase.</text>
</comment>
<keyword evidence="3 7" id="KW-0479">Metal-binding</keyword>
<evidence type="ECO:0000313" key="11">
    <source>
        <dbReference type="Proteomes" id="UP000013165"/>
    </source>
</evidence>
<dbReference type="HOGENOM" id="CLU_107187_0_0_6"/>
<evidence type="ECO:0000313" key="10">
    <source>
        <dbReference type="EMBL" id="ENO17069.1"/>
    </source>
</evidence>
<proteinExistence type="inferred from homology"/>
<dbReference type="PANTHER" id="PTHR47870">
    <property type="entry name" value="CYTOCHROME C-TYPE BIOGENESIS PROTEIN CCMH"/>
    <property type="match status" value="1"/>
</dbReference>
<dbReference type="GO" id="GO:0046872">
    <property type="term" value="F:metal ion binding"/>
    <property type="evidence" value="ECO:0007669"/>
    <property type="project" value="UniProtKB-KW"/>
</dbReference>
<evidence type="ECO:0000256" key="4">
    <source>
        <dbReference type="ARBA" id="ARBA00022729"/>
    </source>
</evidence>
<feature type="transmembrane region" description="Helical" evidence="7">
    <location>
        <begin position="102"/>
        <end position="124"/>
    </location>
</feature>
<reference evidence="10 11" key="1">
    <citation type="journal article" date="2013" name="Genome Announc.">
        <title>Genome Sequence of the Polycyclic Aromatic Hydrocarbon-Degrading Bacterium Strain Marinobacter nanhaiticus D15-8WT.</title>
        <authorList>
            <person name="Cui Z."/>
            <person name="Gao W."/>
            <person name="Li Q."/>
            <person name="Xu G."/>
            <person name="Zheng L."/>
        </authorList>
    </citation>
    <scope>NUCLEOTIDE SEQUENCE [LARGE SCALE GENOMIC DNA]</scope>
    <source>
        <strain evidence="10 11">D15-8W</strain>
    </source>
</reference>
<evidence type="ECO:0000256" key="6">
    <source>
        <dbReference type="ARBA" id="ARBA00023004"/>
    </source>
</evidence>
<keyword evidence="4 7" id="KW-0732">Signal</keyword>
<dbReference type="Gene3D" id="1.10.8.640">
    <property type="entry name" value="Cytochrome C biogenesis protein"/>
    <property type="match status" value="1"/>
</dbReference>
<dbReference type="eggNOG" id="COG3088">
    <property type="taxonomic scope" value="Bacteria"/>
</dbReference>
<evidence type="ECO:0000256" key="7">
    <source>
        <dbReference type="RuleBase" id="RU364112"/>
    </source>
</evidence>
<dbReference type="GO" id="GO:0005886">
    <property type="term" value="C:plasma membrane"/>
    <property type="evidence" value="ECO:0007669"/>
    <property type="project" value="TreeGrafter"/>
</dbReference>
<feature type="region of interest" description="Disordered" evidence="8">
    <location>
        <begin position="131"/>
        <end position="165"/>
    </location>
</feature>
<keyword evidence="5" id="KW-0201">Cytochrome c-type biogenesis</keyword>
<dbReference type="CDD" id="cd16378">
    <property type="entry name" value="CcmH_N"/>
    <property type="match status" value="1"/>
</dbReference>
<evidence type="ECO:0000256" key="1">
    <source>
        <dbReference type="ARBA" id="ARBA00010342"/>
    </source>
</evidence>
<keyword evidence="2 7" id="KW-0349">Heme</keyword>
<dbReference type="PANTHER" id="PTHR47870:SF1">
    <property type="entry name" value="CYTOCHROME C-TYPE BIOGENESIS PROTEIN CCMH"/>
    <property type="match status" value="1"/>
</dbReference>
<evidence type="ECO:0000256" key="5">
    <source>
        <dbReference type="ARBA" id="ARBA00022748"/>
    </source>
</evidence>
<evidence type="ECO:0000256" key="2">
    <source>
        <dbReference type="ARBA" id="ARBA00022617"/>
    </source>
</evidence>
<accession>N6W9Y3</accession>
<dbReference type="RefSeq" id="WP_004582842.1">
    <property type="nucleotide sequence ID" value="NZ_AP028878.1"/>
</dbReference>
<dbReference type="InterPro" id="IPR005616">
    <property type="entry name" value="CcmH/CycL/Ccl2/NrfF_N"/>
</dbReference>
<dbReference type="OrthoDB" id="9804975at2"/>
<dbReference type="AlphaFoldDB" id="N6W9Y3"/>
<dbReference type="Pfam" id="PF03918">
    <property type="entry name" value="CcmH"/>
    <property type="match status" value="1"/>
</dbReference>
<evidence type="ECO:0000256" key="3">
    <source>
        <dbReference type="ARBA" id="ARBA00022723"/>
    </source>
</evidence>
<feature type="chain" id="PRO_5011019219" description="Cytochrome c-type biogenesis protein" evidence="7">
    <location>
        <begin position="19"/>
        <end position="165"/>
    </location>
</feature>
<keyword evidence="11" id="KW-1185">Reference proteome</keyword>
<keyword evidence="7" id="KW-0812">Transmembrane</keyword>
<keyword evidence="7" id="KW-1133">Transmembrane helix</keyword>
<comment type="caution">
    <text evidence="10">The sequence shown here is derived from an EMBL/GenBank/DDBJ whole genome shotgun (WGS) entry which is preliminary data.</text>
</comment>
<organism evidence="10 11">
    <name type="scientific">Marinobacter nanhaiticus D15-8W</name>
    <dbReference type="NCBI Taxonomy" id="626887"/>
    <lineage>
        <taxon>Bacteria</taxon>
        <taxon>Pseudomonadati</taxon>
        <taxon>Pseudomonadota</taxon>
        <taxon>Gammaproteobacteria</taxon>
        <taxon>Pseudomonadales</taxon>
        <taxon>Marinobacteraceae</taxon>
        <taxon>Marinobacter</taxon>
    </lineage>
</organism>
<dbReference type="InterPro" id="IPR051263">
    <property type="entry name" value="C-type_cytochrome_biogenesis"/>
</dbReference>
<gene>
    <name evidence="10" type="ORF">J057_01479</name>
</gene>
<name>N6W9Y3_9GAMM</name>
<dbReference type="GO" id="GO:0017004">
    <property type="term" value="P:cytochrome complex assembly"/>
    <property type="evidence" value="ECO:0007669"/>
    <property type="project" value="UniProtKB-KW"/>
</dbReference>
<dbReference type="PATRIC" id="fig|626887.3.peg.277"/>